<dbReference type="InterPro" id="IPR032675">
    <property type="entry name" value="LRR_dom_sf"/>
</dbReference>
<name>A0A0W0F523_MONRR</name>
<accession>A0A0W0F523</accession>
<dbReference type="Proteomes" id="UP000054988">
    <property type="component" value="Unassembled WGS sequence"/>
</dbReference>
<dbReference type="AlphaFoldDB" id="A0A0W0F523"/>
<evidence type="ECO:0000313" key="1">
    <source>
        <dbReference type="EMBL" id="KTB31431.1"/>
    </source>
</evidence>
<sequence length="440" mass="50163">MQPQLPLELHIVILRHLSALSSSPESDHALLNSALVCRSWVPISRSLSFRHISFTFRHARGDVRFLNLLENPHETFSQANIQRLSFRECASWMYAAALSSIASSPAAFSNLRELELIGTNFWRISEVARERLMWSFTTVTTLVLCDVRFHEYSYYISFMHSFPKLKKALMKRCRCDGLSTAVIPIQSSHGCSFLINTLELNQCETPLMCLAFSPCPRLTRLTVRSGSLKDRKVHDQESVLVNEILRSAGSSLKVFEVLEGSDLTVSGTDGALTFYTYMIEAGLTVLATGHYIYTNLDLSFNTNLHQIHFEPLSGRSQDWLLLFLQHLLEIHQNKQSNLQCLNLPFATDYIVDWAAVDNVLQEPAFASLKEIRCGRFACFFTENDTPPRPAEGVKWEPHHGSEAVRELDRAREAFRMQLPRCDKRGLVYLNDAEYVYEGPY</sequence>
<protein>
    <recommendedName>
        <fullName evidence="3">F-box domain-containing protein</fullName>
    </recommendedName>
</protein>
<proteinExistence type="predicted"/>
<evidence type="ECO:0008006" key="3">
    <source>
        <dbReference type="Google" id="ProtNLM"/>
    </source>
</evidence>
<comment type="caution">
    <text evidence="1">The sequence shown here is derived from an EMBL/GenBank/DDBJ whole genome shotgun (WGS) entry which is preliminary data.</text>
</comment>
<dbReference type="eggNOG" id="ENOG502T6JF">
    <property type="taxonomic scope" value="Eukaryota"/>
</dbReference>
<organism evidence="1 2">
    <name type="scientific">Moniliophthora roreri</name>
    <name type="common">Frosty pod rot fungus</name>
    <name type="synonym">Monilia roreri</name>
    <dbReference type="NCBI Taxonomy" id="221103"/>
    <lineage>
        <taxon>Eukaryota</taxon>
        <taxon>Fungi</taxon>
        <taxon>Dikarya</taxon>
        <taxon>Basidiomycota</taxon>
        <taxon>Agaricomycotina</taxon>
        <taxon>Agaricomycetes</taxon>
        <taxon>Agaricomycetidae</taxon>
        <taxon>Agaricales</taxon>
        <taxon>Marasmiineae</taxon>
        <taxon>Marasmiaceae</taxon>
        <taxon>Moniliophthora</taxon>
    </lineage>
</organism>
<dbReference type="EMBL" id="LATX01002324">
    <property type="protein sequence ID" value="KTB31431.1"/>
    <property type="molecule type" value="Genomic_DNA"/>
</dbReference>
<evidence type="ECO:0000313" key="2">
    <source>
        <dbReference type="Proteomes" id="UP000054988"/>
    </source>
</evidence>
<reference evidence="1 2" key="1">
    <citation type="submission" date="2015-12" db="EMBL/GenBank/DDBJ databases">
        <title>Draft genome sequence of Moniliophthora roreri, the causal agent of frosty pod rot of cacao.</title>
        <authorList>
            <person name="Aime M.C."/>
            <person name="Diaz-Valderrama J.R."/>
            <person name="Kijpornyongpan T."/>
            <person name="Phillips-Mora W."/>
        </authorList>
    </citation>
    <scope>NUCLEOTIDE SEQUENCE [LARGE SCALE GENOMIC DNA]</scope>
    <source>
        <strain evidence="1 2">MCA 2952</strain>
    </source>
</reference>
<gene>
    <name evidence="1" type="ORF">WG66_15994</name>
</gene>
<dbReference type="Gene3D" id="3.80.10.10">
    <property type="entry name" value="Ribonuclease Inhibitor"/>
    <property type="match status" value="1"/>
</dbReference>
<dbReference type="SUPFAM" id="SSF52047">
    <property type="entry name" value="RNI-like"/>
    <property type="match status" value="1"/>
</dbReference>